<protein>
    <submittedName>
        <fullName evidence="1">CLUMA_CG004833, isoform A</fullName>
    </submittedName>
</protein>
<organism evidence="1 2">
    <name type="scientific">Clunio marinus</name>
    <dbReference type="NCBI Taxonomy" id="568069"/>
    <lineage>
        <taxon>Eukaryota</taxon>
        <taxon>Metazoa</taxon>
        <taxon>Ecdysozoa</taxon>
        <taxon>Arthropoda</taxon>
        <taxon>Hexapoda</taxon>
        <taxon>Insecta</taxon>
        <taxon>Pterygota</taxon>
        <taxon>Neoptera</taxon>
        <taxon>Endopterygota</taxon>
        <taxon>Diptera</taxon>
        <taxon>Nematocera</taxon>
        <taxon>Chironomoidea</taxon>
        <taxon>Chironomidae</taxon>
        <taxon>Clunio</taxon>
    </lineage>
</organism>
<evidence type="ECO:0000313" key="2">
    <source>
        <dbReference type="Proteomes" id="UP000183832"/>
    </source>
</evidence>
<name>A0A1J1HT24_9DIPT</name>
<sequence length="62" mass="7265">MFIYAASLPKNLCFQGDFLSECEKSFTTPEIRKRCKQKNENILLSLLYFMLYEVTSVDVPNH</sequence>
<dbReference type="EMBL" id="CVRI01000020">
    <property type="protein sequence ID" value="CRK91147.1"/>
    <property type="molecule type" value="Genomic_DNA"/>
</dbReference>
<gene>
    <name evidence="1" type="ORF">CLUMA_CG004833</name>
</gene>
<dbReference type="Proteomes" id="UP000183832">
    <property type="component" value="Unassembled WGS sequence"/>
</dbReference>
<evidence type="ECO:0000313" key="1">
    <source>
        <dbReference type="EMBL" id="CRK91147.1"/>
    </source>
</evidence>
<keyword evidence="2" id="KW-1185">Reference proteome</keyword>
<proteinExistence type="predicted"/>
<accession>A0A1J1HT24</accession>
<reference evidence="1 2" key="1">
    <citation type="submission" date="2015-04" db="EMBL/GenBank/DDBJ databases">
        <authorList>
            <person name="Syromyatnikov M.Y."/>
            <person name="Popov V.N."/>
        </authorList>
    </citation>
    <scope>NUCLEOTIDE SEQUENCE [LARGE SCALE GENOMIC DNA]</scope>
</reference>
<dbReference type="AlphaFoldDB" id="A0A1J1HT24"/>